<gene>
    <name evidence="1" type="ORF">KQ929_13350</name>
</gene>
<reference evidence="1 2" key="1">
    <citation type="submission" date="2021-06" db="EMBL/GenBank/DDBJ databases">
        <title>Leclercia pneumoniae sp. nov.</title>
        <authorList>
            <person name="Hoenemann M."/>
            <person name="Viehweger A."/>
            <person name="Dietze N."/>
        </authorList>
    </citation>
    <scope>NUCLEOTIDE SEQUENCE [LARGE SCALE GENOMIC DNA]</scope>
    <source>
        <strain evidence="2">49125</strain>
    </source>
</reference>
<organism evidence="1 2">
    <name type="scientific">Leclercia pneumoniae</name>
    <dbReference type="NCBI Taxonomy" id="2815358"/>
    <lineage>
        <taxon>Bacteria</taxon>
        <taxon>Pseudomonadati</taxon>
        <taxon>Pseudomonadota</taxon>
        <taxon>Gammaproteobacteria</taxon>
        <taxon>Enterobacterales</taxon>
        <taxon>Enterobacteriaceae</taxon>
        <taxon>Leclercia</taxon>
    </lineage>
</organism>
<keyword evidence="2" id="KW-1185">Reference proteome</keyword>
<dbReference type="EMBL" id="CP076838">
    <property type="protein sequence ID" value="QWW78250.1"/>
    <property type="molecule type" value="Genomic_DNA"/>
</dbReference>
<dbReference type="RefSeq" id="WP_207293386.1">
    <property type="nucleotide sequence ID" value="NZ_CP071383.1"/>
</dbReference>
<evidence type="ECO:0000313" key="2">
    <source>
        <dbReference type="Proteomes" id="UP000683497"/>
    </source>
</evidence>
<proteinExistence type="predicted"/>
<name>A0ABX8JPV4_9ENTR</name>
<protein>
    <submittedName>
        <fullName evidence="1">Uncharacterized protein</fullName>
    </submittedName>
</protein>
<sequence length="106" mass="11451">MTAKTTTNKFYQLVDIKDFRSEANCSDIGYADLASDCDTKTISLLDAINHISLNIFSLTEDDETDKEKISNLSTIISSLAELAIATNKISQTAAYLSGVKDGNHGA</sequence>
<accession>A0ABX8JPV4</accession>
<evidence type="ECO:0000313" key="1">
    <source>
        <dbReference type="EMBL" id="QWW78250.1"/>
    </source>
</evidence>
<dbReference type="Proteomes" id="UP000683497">
    <property type="component" value="Chromosome"/>
</dbReference>